<protein>
    <submittedName>
        <fullName evidence="3">Uncharacterized protein</fullName>
    </submittedName>
</protein>
<feature type="region of interest" description="Disordered" evidence="1">
    <location>
        <begin position="151"/>
        <end position="190"/>
    </location>
</feature>
<feature type="chain" id="PRO_5002337582" evidence="2">
    <location>
        <begin position="30"/>
        <end position="190"/>
    </location>
</feature>
<reference evidence="3 4" key="1">
    <citation type="submission" date="2015-02" db="EMBL/GenBank/DDBJ databases">
        <title>Draft genome of a novel marine cyanobacterium (Chroococcales) isolated from South Atlantic Ocean.</title>
        <authorList>
            <person name="Rigonato J."/>
            <person name="Alvarenga D.O."/>
            <person name="Branco L.H."/>
            <person name="Varani A.M."/>
            <person name="Brandini F.P."/>
            <person name="Fiore M.F."/>
        </authorList>
    </citation>
    <scope>NUCLEOTIDE SEQUENCE [LARGE SCALE GENOMIC DNA]</scope>
    <source>
        <strain evidence="3 4">CENA595</strain>
    </source>
</reference>
<dbReference type="STRING" id="1618023.UH38_12030"/>
<proteinExistence type="predicted"/>
<evidence type="ECO:0000313" key="3">
    <source>
        <dbReference type="EMBL" id="KJH71521.1"/>
    </source>
</evidence>
<dbReference type="AlphaFoldDB" id="A0A0D8ZWA6"/>
<evidence type="ECO:0000256" key="1">
    <source>
        <dbReference type="SAM" id="MobiDB-lite"/>
    </source>
</evidence>
<accession>A0A0D8ZWA6</accession>
<dbReference type="Proteomes" id="UP000032452">
    <property type="component" value="Unassembled WGS sequence"/>
</dbReference>
<feature type="compositionally biased region" description="Pro residues" evidence="1">
    <location>
        <begin position="169"/>
        <end position="180"/>
    </location>
</feature>
<sequence length="190" mass="20928">MRSLAKLITAMCVVVLLGWGANTFPPSYAQKTAQPQELWQRVYEQLPNLPLENKYISKETGKVAPDSTLVTRLLQYHLYVKGRAPNYRLDWKLTMADYLGANELIGETAYPGNDTLTTNPLESDRKAIAKLSRQQRNDLIATLVSLFAQNSQGKPTSVNNTPAGAIAPSPSPAPNSPLQPRPGDAQRLKL</sequence>
<dbReference type="EMBL" id="JYON01000011">
    <property type="protein sequence ID" value="KJH71521.1"/>
    <property type="molecule type" value="Genomic_DNA"/>
</dbReference>
<keyword evidence="4" id="KW-1185">Reference proteome</keyword>
<evidence type="ECO:0000313" key="4">
    <source>
        <dbReference type="Proteomes" id="UP000032452"/>
    </source>
</evidence>
<keyword evidence="2" id="KW-0732">Signal</keyword>
<feature type="signal peptide" evidence="2">
    <location>
        <begin position="1"/>
        <end position="29"/>
    </location>
</feature>
<organism evidence="3 4">
    <name type="scientific">Aliterella atlantica CENA595</name>
    <dbReference type="NCBI Taxonomy" id="1618023"/>
    <lineage>
        <taxon>Bacteria</taxon>
        <taxon>Bacillati</taxon>
        <taxon>Cyanobacteriota</taxon>
        <taxon>Cyanophyceae</taxon>
        <taxon>Chroococcidiopsidales</taxon>
        <taxon>Aliterellaceae</taxon>
        <taxon>Aliterella</taxon>
    </lineage>
</organism>
<name>A0A0D8ZWA6_9CYAN</name>
<dbReference type="PATRIC" id="fig|1618023.3.peg.4270"/>
<feature type="compositionally biased region" description="Polar residues" evidence="1">
    <location>
        <begin position="151"/>
        <end position="161"/>
    </location>
</feature>
<comment type="caution">
    <text evidence="3">The sequence shown here is derived from an EMBL/GenBank/DDBJ whole genome shotgun (WGS) entry which is preliminary data.</text>
</comment>
<evidence type="ECO:0000256" key="2">
    <source>
        <dbReference type="SAM" id="SignalP"/>
    </source>
</evidence>
<gene>
    <name evidence="3" type="ORF">UH38_12030</name>
</gene>
<dbReference type="OrthoDB" id="463567at2"/>